<reference evidence="1" key="1">
    <citation type="submission" date="2015-12" db="EMBL/GenBank/DDBJ databases">
        <title>Gene expression during late stages of embryo sac development: a critical building block for successful pollen-pistil interactions.</title>
        <authorList>
            <person name="Liu Y."/>
            <person name="Joly V."/>
            <person name="Sabar M."/>
            <person name="Matton D.P."/>
        </authorList>
    </citation>
    <scope>NUCLEOTIDE SEQUENCE</scope>
</reference>
<accession>A0A0V0GY34</accession>
<dbReference type="AlphaFoldDB" id="A0A0V0GY34"/>
<sequence>MKDLLTSWGVEGLQKSVQKVWKTLSKCLCWVIWKDARCLERKTKTVPKITSNYLWLLAFWCNLQNAKMLKMKITC</sequence>
<proteinExistence type="predicted"/>
<organism evidence="1">
    <name type="scientific">Solanum chacoense</name>
    <name type="common">Chaco potato</name>
    <dbReference type="NCBI Taxonomy" id="4108"/>
    <lineage>
        <taxon>Eukaryota</taxon>
        <taxon>Viridiplantae</taxon>
        <taxon>Streptophyta</taxon>
        <taxon>Embryophyta</taxon>
        <taxon>Tracheophyta</taxon>
        <taxon>Spermatophyta</taxon>
        <taxon>Magnoliopsida</taxon>
        <taxon>eudicotyledons</taxon>
        <taxon>Gunneridae</taxon>
        <taxon>Pentapetalae</taxon>
        <taxon>asterids</taxon>
        <taxon>lamiids</taxon>
        <taxon>Solanales</taxon>
        <taxon>Solanaceae</taxon>
        <taxon>Solanoideae</taxon>
        <taxon>Solaneae</taxon>
        <taxon>Solanum</taxon>
    </lineage>
</organism>
<protein>
    <submittedName>
        <fullName evidence="1">Putative ovule protein</fullName>
    </submittedName>
</protein>
<name>A0A0V0GY34_SOLCH</name>
<evidence type="ECO:0000313" key="1">
    <source>
        <dbReference type="EMBL" id="JAP12665.1"/>
    </source>
</evidence>
<dbReference type="EMBL" id="GEDG01029251">
    <property type="protein sequence ID" value="JAP12665.1"/>
    <property type="molecule type" value="Transcribed_RNA"/>
</dbReference>